<keyword evidence="3" id="KW-1185">Reference proteome</keyword>
<reference evidence="2 3" key="1">
    <citation type="journal article" date="2018" name="Front. Plant Sci.">
        <title>Red Clover (Trifolium pratense) and Zigzag Clover (T. medium) - A Picture of Genomic Similarities and Differences.</title>
        <authorList>
            <person name="Dluhosova J."/>
            <person name="Istvanek J."/>
            <person name="Nedelnik J."/>
            <person name="Repkova J."/>
        </authorList>
    </citation>
    <scope>NUCLEOTIDE SEQUENCE [LARGE SCALE GENOMIC DNA]</scope>
    <source>
        <strain evidence="3">cv. 10/8</strain>
        <tissue evidence="2">Leaf</tissue>
    </source>
</reference>
<evidence type="ECO:0000256" key="1">
    <source>
        <dbReference type="SAM" id="MobiDB-lite"/>
    </source>
</evidence>
<name>A0A392UAY9_9FABA</name>
<evidence type="ECO:0000313" key="3">
    <source>
        <dbReference type="Proteomes" id="UP000265520"/>
    </source>
</evidence>
<proteinExistence type="predicted"/>
<sequence length="65" mass="7347">SIGWLEPLGSDFESNDNDDEGDYGDDSFAVLIPCYLADCNEVESSNNVLWKAQNRRSKRSRGQFD</sequence>
<protein>
    <submittedName>
        <fullName evidence="2">Uncharacterized protein</fullName>
    </submittedName>
</protein>
<evidence type="ECO:0000313" key="2">
    <source>
        <dbReference type="EMBL" id="MCI70673.1"/>
    </source>
</evidence>
<organism evidence="2 3">
    <name type="scientific">Trifolium medium</name>
    <dbReference type="NCBI Taxonomy" id="97028"/>
    <lineage>
        <taxon>Eukaryota</taxon>
        <taxon>Viridiplantae</taxon>
        <taxon>Streptophyta</taxon>
        <taxon>Embryophyta</taxon>
        <taxon>Tracheophyta</taxon>
        <taxon>Spermatophyta</taxon>
        <taxon>Magnoliopsida</taxon>
        <taxon>eudicotyledons</taxon>
        <taxon>Gunneridae</taxon>
        <taxon>Pentapetalae</taxon>
        <taxon>rosids</taxon>
        <taxon>fabids</taxon>
        <taxon>Fabales</taxon>
        <taxon>Fabaceae</taxon>
        <taxon>Papilionoideae</taxon>
        <taxon>50 kb inversion clade</taxon>
        <taxon>NPAAA clade</taxon>
        <taxon>Hologalegina</taxon>
        <taxon>IRL clade</taxon>
        <taxon>Trifolieae</taxon>
        <taxon>Trifolium</taxon>
    </lineage>
</organism>
<comment type="caution">
    <text evidence="2">The sequence shown here is derived from an EMBL/GenBank/DDBJ whole genome shotgun (WGS) entry which is preliminary data.</text>
</comment>
<feature type="region of interest" description="Disordered" evidence="1">
    <location>
        <begin position="1"/>
        <end position="24"/>
    </location>
</feature>
<feature type="non-terminal residue" evidence="2">
    <location>
        <position position="1"/>
    </location>
</feature>
<dbReference type="Proteomes" id="UP000265520">
    <property type="component" value="Unassembled WGS sequence"/>
</dbReference>
<accession>A0A392UAY9</accession>
<dbReference type="PANTHER" id="PTHR34464">
    <property type="entry name" value="OS09G0376300 PROTEIN"/>
    <property type="match status" value="1"/>
</dbReference>
<feature type="compositionally biased region" description="Acidic residues" evidence="1">
    <location>
        <begin position="13"/>
        <end position="24"/>
    </location>
</feature>
<dbReference type="AlphaFoldDB" id="A0A392UAY9"/>
<dbReference type="EMBL" id="LXQA010780460">
    <property type="protein sequence ID" value="MCI70673.1"/>
    <property type="molecule type" value="Genomic_DNA"/>
</dbReference>
<dbReference type="PANTHER" id="PTHR34464:SF3">
    <property type="entry name" value="OS09G0376300 PROTEIN"/>
    <property type="match status" value="1"/>
</dbReference>